<organism evidence="2 3">
    <name type="scientific">Sideroxydans lithotrophicus (strain ES-1)</name>
    <dbReference type="NCBI Taxonomy" id="580332"/>
    <lineage>
        <taxon>Bacteria</taxon>
        <taxon>Pseudomonadati</taxon>
        <taxon>Pseudomonadota</taxon>
        <taxon>Betaproteobacteria</taxon>
        <taxon>Nitrosomonadales</taxon>
        <taxon>Gallionellaceae</taxon>
        <taxon>Sideroxydans</taxon>
    </lineage>
</organism>
<dbReference type="RefSeq" id="WP_013030044.1">
    <property type="nucleotide sequence ID" value="NC_013959.1"/>
</dbReference>
<evidence type="ECO:0000256" key="1">
    <source>
        <dbReference type="SAM" id="MobiDB-lite"/>
    </source>
</evidence>
<name>D5CT60_SIDLE</name>
<feature type="region of interest" description="Disordered" evidence="1">
    <location>
        <begin position="1"/>
        <end position="26"/>
    </location>
</feature>
<gene>
    <name evidence="2" type="ordered locus">Slit_1917</name>
</gene>
<accession>D5CT60</accession>
<dbReference type="STRING" id="580332.Slit_1917"/>
<evidence type="ECO:0000313" key="2">
    <source>
        <dbReference type="EMBL" id="ADE12146.1"/>
    </source>
</evidence>
<protein>
    <submittedName>
        <fullName evidence="2">Uncharacterized protein</fullName>
    </submittedName>
</protein>
<dbReference type="HOGENOM" id="CLU_1593431_0_0_4"/>
<reference evidence="2 3" key="1">
    <citation type="submission" date="2010-03" db="EMBL/GenBank/DDBJ databases">
        <title>Complete sequence of Sideroxydans lithotrophicus ES-1.</title>
        <authorList>
            <consortium name="US DOE Joint Genome Institute"/>
            <person name="Lucas S."/>
            <person name="Copeland A."/>
            <person name="Lapidus A."/>
            <person name="Cheng J.-F."/>
            <person name="Bruce D."/>
            <person name="Goodwin L."/>
            <person name="Pitluck S."/>
            <person name="Munk A.C."/>
            <person name="Detter J.C."/>
            <person name="Han C."/>
            <person name="Tapia R."/>
            <person name="Larimer F."/>
            <person name="Land M."/>
            <person name="Hauser L."/>
            <person name="Kyrpides N."/>
            <person name="Ivanova N."/>
            <person name="Emerson D."/>
            <person name="Woyke T."/>
        </authorList>
    </citation>
    <scope>NUCLEOTIDE SEQUENCE [LARGE SCALE GENOMIC DNA]</scope>
    <source>
        <strain evidence="2 3">ES-1</strain>
    </source>
</reference>
<dbReference type="AlphaFoldDB" id="D5CT60"/>
<dbReference type="Proteomes" id="UP000001625">
    <property type="component" value="Chromosome"/>
</dbReference>
<evidence type="ECO:0000313" key="3">
    <source>
        <dbReference type="Proteomes" id="UP000001625"/>
    </source>
</evidence>
<proteinExistence type="predicted"/>
<dbReference type="EMBL" id="CP001965">
    <property type="protein sequence ID" value="ADE12146.1"/>
    <property type="molecule type" value="Genomic_DNA"/>
</dbReference>
<keyword evidence="3" id="KW-1185">Reference proteome</keyword>
<sequence length="167" mass="17396">MAKNQKKTGNQSGDKEKTGAADKTAPQTNAEALYVQIADGSYDVATANDIANTSDSLKLFKLDGDGKYVELTADEVAAAKAKDPAALVTLDTAADTSAKAATEKVVTLSEHIVTAAKAAQADANHASHGALENFLVHLTEFKAKLVAVEDEVEGEVATLLSRIKAIL</sequence>
<dbReference type="KEGG" id="slt:Slit_1917"/>